<evidence type="ECO:0000313" key="4">
    <source>
        <dbReference type="EMBL" id="VAV94802.1"/>
    </source>
</evidence>
<dbReference type="PROSITE" id="PS51186">
    <property type="entry name" value="GNAT"/>
    <property type="match status" value="1"/>
</dbReference>
<evidence type="ECO:0000259" key="3">
    <source>
        <dbReference type="PROSITE" id="PS51186"/>
    </source>
</evidence>
<dbReference type="SUPFAM" id="SSF55729">
    <property type="entry name" value="Acyl-CoA N-acyltransferases (Nat)"/>
    <property type="match status" value="1"/>
</dbReference>
<dbReference type="InterPro" id="IPR000182">
    <property type="entry name" value="GNAT_dom"/>
</dbReference>
<dbReference type="InterPro" id="IPR050832">
    <property type="entry name" value="Bact_Acetyltransf"/>
</dbReference>
<dbReference type="Gene3D" id="3.40.630.30">
    <property type="match status" value="1"/>
</dbReference>
<feature type="domain" description="N-acetyltransferase" evidence="3">
    <location>
        <begin position="4"/>
        <end position="141"/>
    </location>
</feature>
<sequence>MIQEAYDTADPTDLENRFFNASFSMTEERLDYLTLLDFVERLAIVCETVDGFPIGLARYGMRDDGNVEIAVVVQPEWRHRGVAALVLQDVIDAAVQNGHTTIVGECLATNLGACALMARLGFTQTAASDGVVAFSKTFDTEC</sequence>
<protein>
    <recommendedName>
        <fullName evidence="3">N-acetyltransferase domain-containing protein</fullName>
    </recommendedName>
</protein>
<dbReference type="GO" id="GO:0016747">
    <property type="term" value="F:acyltransferase activity, transferring groups other than amino-acyl groups"/>
    <property type="evidence" value="ECO:0007669"/>
    <property type="project" value="InterPro"/>
</dbReference>
<organism evidence="4">
    <name type="scientific">hydrothermal vent metagenome</name>
    <dbReference type="NCBI Taxonomy" id="652676"/>
    <lineage>
        <taxon>unclassified sequences</taxon>
        <taxon>metagenomes</taxon>
        <taxon>ecological metagenomes</taxon>
    </lineage>
</organism>
<dbReference type="EMBL" id="UOEK01000067">
    <property type="protein sequence ID" value="VAV94802.1"/>
    <property type="molecule type" value="Genomic_DNA"/>
</dbReference>
<keyword evidence="2" id="KW-0012">Acyltransferase</keyword>
<dbReference type="PANTHER" id="PTHR43877:SF1">
    <property type="entry name" value="ACETYLTRANSFERASE"/>
    <property type="match status" value="1"/>
</dbReference>
<dbReference type="CDD" id="cd04301">
    <property type="entry name" value="NAT_SF"/>
    <property type="match status" value="1"/>
</dbReference>
<dbReference type="AlphaFoldDB" id="A0A3B0RTF2"/>
<reference evidence="4" key="1">
    <citation type="submission" date="2018-06" db="EMBL/GenBank/DDBJ databases">
        <authorList>
            <person name="Zhirakovskaya E."/>
        </authorList>
    </citation>
    <scope>NUCLEOTIDE SEQUENCE</scope>
</reference>
<evidence type="ECO:0000256" key="1">
    <source>
        <dbReference type="ARBA" id="ARBA00022679"/>
    </source>
</evidence>
<dbReference type="InterPro" id="IPR016181">
    <property type="entry name" value="Acyl_CoA_acyltransferase"/>
</dbReference>
<proteinExistence type="predicted"/>
<accession>A0A3B0RTF2</accession>
<keyword evidence="1" id="KW-0808">Transferase</keyword>
<gene>
    <name evidence="4" type="ORF">MNBD_ACTINO02-2279</name>
</gene>
<name>A0A3B0RTF2_9ZZZZ</name>
<evidence type="ECO:0000256" key="2">
    <source>
        <dbReference type="ARBA" id="ARBA00023315"/>
    </source>
</evidence>
<dbReference type="Pfam" id="PF00583">
    <property type="entry name" value="Acetyltransf_1"/>
    <property type="match status" value="1"/>
</dbReference>
<dbReference type="PANTHER" id="PTHR43877">
    <property type="entry name" value="AMINOALKYLPHOSPHONATE N-ACETYLTRANSFERASE-RELATED-RELATED"/>
    <property type="match status" value="1"/>
</dbReference>